<dbReference type="EMBL" id="HBUE01300698">
    <property type="protein sequence ID" value="CAG6578774.1"/>
    <property type="molecule type" value="Transcribed_RNA"/>
</dbReference>
<dbReference type="EMBL" id="HBUE01194714">
    <property type="protein sequence ID" value="CAG6527053.1"/>
    <property type="molecule type" value="Transcribed_RNA"/>
</dbReference>
<dbReference type="EMBL" id="HBUE01300693">
    <property type="protein sequence ID" value="CAG6578770.1"/>
    <property type="molecule type" value="Transcribed_RNA"/>
</dbReference>
<sequence length="105" mass="11531">MKTNGSPSSVITNIGNSIRFPSCQEWGGLVIVSTDFKLSSLEVMIPCPGQEGKIEFSNMTEWILHPCFDFCCYCCCCCFCYLPMDACYVGGPLVEGTCDDKDGEL</sequence>
<dbReference type="EMBL" id="HBUE01194712">
    <property type="protein sequence ID" value="CAG6527052.1"/>
    <property type="molecule type" value="Transcribed_RNA"/>
</dbReference>
<organism evidence="1">
    <name type="scientific">Culex pipiens</name>
    <name type="common">House mosquito</name>
    <dbReference type="NCBI Taxonomy" id="7175"/>
    <lineage>
        <taxon>Eukaryota</taxon>
        <taxon>Metazoa</taxon>
        <taxon>Ecdysozoa</taxon>
        <taxon>Arthropoda</taxon>
        <taxon>Hexapoda</taxon>
        <taxon>Insecta</taxon>
        <taxon>Pterygota</taxon>
        <taxon>Neoptera</taxon>
        <taxon>Endopterygota</taxon>
        <taxon>Diptera</taxon>
        <taxon>Nematocera</taxon>
        <taxon>Culicoidea</taxon>
        <taxon>Culicidae</taxon>
        <taxon>Culicinae</taxon>
        <taxon>Culicini</taxon>
        <taxon>Culex</taxon>
        <taxon>Culex</taxon>
    </lineage>
</organism>
<dbReference type="EMBL" id="HBUE01194709">
    <property type="protein sequence ID" value="CAG6527049.1"/>
    <property type="molecule type" value="Transcribed_RNA"/>
</dbReference>
<dbReference type="AlphaFoldDB" id="A0A8D8JVE3"/>
<dbReference type="EMBL" id="HBUE01300695">
    <property type="protein sequence ID" value="CAG6578772.1"/>
    <property type="molecule type" value="Transcribed_RNA"/>
</dbReference>
<reference evidence="1" key="1">
    <citation type="submission" date="2021-05" db="EMBL/GenBank/DDBJ databases">
        <authorList>
            <person name="Alioto T."/>
            <person name="Alioto T."/>
            <person name="Gomez Garrido J."/>
        </authorList>
    </citation>
    <scope>NUCLEOTIDE SEQUENCE</scope>
</reference>
<protein>
    <submittedName>
        <fullName evidence="1">(northern house mosquito) hypothetical protein</fullName>
    </submittedName>
</protein>
<proteinExistence type="predicted"/>
<accession>A0A8D8JVE3</accession>
<dbReference type="EMBL" id="HBUE01194711">
    <property type="protein sequence ID" value="CAG6527051.1"/>
    <property type="molecule type" value="Transcribed_RNA"/>
</dbReference>
<name>A0A8D8JVE3_CULPI</name>
<dbReference type="EMBL" id="HBUE01300696">
    <property type="protein sequence ID" value="CAG6578773.1"/>
    <property type="molecule type" value="Transcribed_RNA"/>
</dbReference>
<evidence type="ECO:0000313" key="1">
    <source>
        <dbReference type="EMBL" id="CAG6578773.1"/>
    </source>
</evidence>